<dbReference type="SUPFAM" id="SSF54427">
    <property type="entry name" value="NTF2-like"/>
    <property type="match status" value="1"/>
</dbReference>
<protein>
    <recommendedName>
        <fullName evidence="1">DUF6841 domain-containing protein</fullName>
    </recommendedName>
</protein>
<dbReference type="EMBL" id="CP072110">
    <property type="protein sequence ID" value="QTH63729.1"/>
    <property type="molecule type" value="Genomic_DNA"/>
</dbReference>
<accession>A0A975DBJ1</accession>
<dbReference type="Pfam" id="PF20795">
    <property type="entry name" value="DUF6841"/>
    <property type="match status" value="1"/>
</dbReference>
<dbReference type="InterPro" id="IPR032710">
    <property type="entry name" value="NTF2-like_dom_sf"/>
</dbReference>
<evidence type="ECO:0000313" key="2">
    <source>
        <dbReference type="EMBL" id="QTH63729.1"/>
    </source>
</evidence>
<dbReference type="InterPro" id="IPR049219">
    <property type="entry name" value="DUF6841"/>
</dbReference>
<dbReference type="RefSeq" id="WP_208831784.1">
    <property type="nucleotide sequence ID" value="NZ_CP072110.1"/>
</dbReference>
<feature type="domain" description="DUF6841" evidence="1">
    <location>
        <begin position="42"/>
        <end position="165"/>
    </location>
</feature>
<sequence length="173" mass="20002">MKAHLKYSIAALLCGCFTFSTQPQSEPLKPQTNTSASQEVKNIEAFFEAYMAKYNHYISQNEFKSQPYLYHDSIMVMSSSVKPYVIDAEAFYVQTQRFLDNLEKQGVRRIDWDDVNIKILDKNLAMSSNTAVRYDENNAVFNRVGVTFMLRKQESEWRITSFTVHDEGGVIKL</sequence>
<dbReference type="Proteomes" id="UP000682739">
    <property type="component" value="Chromosome"/>
</dbReference>
<dbReference type="AlphaFoldDB" id="A0A975DBJ1"/>
<evidence type="ECO:0000313" key="3">
    <source>
        <dbReference type="Proteomes" id="UP000682739"/>
    </source>
</evidence>
<name>A0A975DBJ1_9GAMM</name>
<reference evidence="2" key="1">
    <citation type="submission" date="2021-03" db="EMBL/GenBank/DDBJ databases">
        <title>Description of Psychrosphaera ytuae sp. nov. isolated from deep sea sediment of South China Sea.</title>
        <authorList>
            <person name="Zhang J."/>
            <person name="Xu X.-D."/>
        </authorList>
    </citation>
    <scope>NUCLEOTIDE SEQUENCE</scope>
    <source>
        <strain evidence="2">MTZ26</strain>
    </source>
</reference>
<organism evidence="2 3">
    <name type="scientific">Psychrosphaera ytuae</name>
    <dbReference type="NCBI Taxonomy" id="2820710"/>
    <lineage>
        <taxon>Bacteria</taxon>
        <taxon>Pseudomonadati</taxon>
        <taxon>Pseudomonadota</taxon>
        <taxon>Gammaproteobacteria</taxon>
        <taxon>Alteromonadales</taxon>
        <taxon>Pseudoalteromonadaceae</taxon>
        <taxon>Psychrosphaera</taxon>
    </lineage>
</organism>
<gene>
    <name evidence="2" type="ORF">J1N51_13570</name>
</gene>
<keyword evidence="3" id="KW-1185">Reference proteome</keyword>
<evidence type="ECO:0000259" key="1">
    <source>
        <dbReference type="Pfam" id="PF20795"/>
    </source>
</evidence>
<dbReference type="KEGG" id="psym:J1N51_13570"/>
<proteinExistence type="predicted"/>